<comment type="similarity">
    <text evidence="1">Belongs to the Cyclase 1 superfamily.</text>
</comment>
<protein>
    <submittedName>
        <fullName evidence="2">Cyclase</fullName>
    </submittedName>
</protein>
<dbReference type="OrthoDB" id="7108654at2759"/>
<dbReference type="Gene3D" id="3.50.30.50">
    <property type="entry name" value="Putative cyclase"/>
    <property type="match status" value="1"/>
</dbReference>
<dbReference type="InterPro" id="IPR007325">
    <property type="entry name" value="KFase/CYL"/>
</dbReference>
<evidence type="ECO:0000256" key="1">
    <source>
        <dbReference type="ARBA" id="ARBA00007865"/>
    </source>
</evidence>
<dbReference type="GO" id="GO:0004061">
    <property type="term" value="F:arylformamidase activity"/>
    <property type="evidence" value="ECO:0007669"/>
    <property type="project" value="InterPro"/>
</dbReference>
<comment type="caution">
    <text evidence="2">The sequence shown here is derived from an EMBL/GenBank/DDBJ whole genome shotgun (WGS) entry which is preliminary data.</text>
</comment>
<dbReference type="SUPFAM" id="SSF102198">
    <property type="entry name" value="Putative cyclase"/>
    <property type="match status" value="1"/>
</dbReference>
<keyword evidence="3" id="KW-1185">Reference proteome</keyword>
<dbReference type="Proteomes" id="UP000298030">
    <property type="component" value="Unassembled WGS sequence"/>
</dbReference>
<dbReference type="PANTHER" id="PTHR31118:SF12">
    <property type="entry name" value="CYCLASE-LIKE PROTEIN 2"/>
    <property type="match status" value="1"/>
</dbReference>
<dbReference type="EMBL" id="QPFP01000003">
    <property type="protein sequence ID" value="TEB38124.1"/>
    <property type="molecule type" value="Genomic_DNA"/>
</dbReference>
<dbReference type="GO" id="GO:0019441">
    <property type="term" value="P:L-tryptophan catabolic process to kynurenine"/>
    <property type="evidence" value="ECO:0007669"/>
    <property type="project" value="InterPro"/>
</dbReference>
<dbReference type="InterPro" id="IPR037175">
    <property type="entry name" value="KFase_sf"/>
</dbReference>
<accession>A0A4Y7TW03</accession>
<evidence type="ECO:0000313" key="2">
    <source>
        <dbReference type="EMBL" id="TEB38124.1"/>
    </source>
</evidence>
<proteinExistence type="inferred from homology"/>
<sequence>MGSQARIIDLTLPLSLRTTPCTIYPGDPPLRITSHAAVEKDGYAVHDLHLGTHTGTHVDAPAHFIKGGRTTDRIGPEELRGLALVVDLTQGGTVELEDRRKVEWKDLEQAWEASAREKASANLSERVESGDYSMLLVHTGWSTSRYPPSSSSNGSFDPSTFFSHPYFASSIAQRLTSPSSKIRLFGCDTPNPDETPYNGEGGADGYAFHEVLLGGDGLIAENLTELAELRKADPGGNWIVNMIPLKIEGVDGSPIRAFAHPRGVS</sequence>
<dbReference type="PANTHER" id="PTHR31118">
    <property type="entry name" value="CYCLASE-LIKE PROTEIN 2"/>
    <property type="match status" value="1"/>
</dbReference>
<dbReference type="STRING" id="71717.A0A4Y7TW03"/>
<evidence type="ECO:0000313" key="3">
    <source>
        <dbReference type="Proteomes" id="UP000298030"/>
    </source>
</evidence>
<reference evidence="2 3" key="1">
    <citation type="journal article" date="2019" name="Nat. Ecol. Evol.">
        <title>Megaphylogeny resolves global patterns of mushroom evolution.</title>
        <authorList>
            <person name="Varga T."/>
            <person name="Krizsan K."/>
            <person name="Foldi C."/>
            <person name="Dima B."/>
            <person name="Sanchez-Garcia M."/>
            <person name="Sanchez-Ramirez S."/>
            <person name="Szollosi G.J."/>
            <person name="Szarkandi J.G."/>
            <person name="Papp V."/>
            <person name="Albert L."/>
            <person name="Andreopoulos W."/>
            <person name="Angelini C."/>
            <person name="Antonin V."/>
            <person name="Barry K.W."/>
            <person name="Bougher N.L."/>
            <person name="Buchanan P."/>
            <person name="Buyck B."/>
            <person name="Bense V."/>
            <person name="Catcheside P."/>
            <person name="Chovatia M."/>
            <person name="Cooper J."/>
            <person name="Damon W."/>
            <person name="Desjardin D."/>
            <person name="Finy P."/>
            <person name="Geml J."/>
            <person name="Haridas S."/>
            <person name="Hughes K."/>
            <person name="Justo A."/>
            <person name="Karasinski D."/>
            <person name="Kautmanova I."/>
            <person name="Kiss B."/>
            <person name="Kocsube S."/>
            <person name="Kotiranta H."/>
            <person name="LaButti K.M."/>
            <person name="Lechner B.E."/>
            <person name="Liimatainen K."/>
            <person name="Lipzen A."/>
            <person name="Lukacs Z."/>
            <person name="Mihaltcheva S."/>
            <person name="Morgado L.N."/>
            <person name="Niskanen T."/>
            <person name="Noordeloos M.E."/>
            <person name="Ohm R.A."/>
            <person name="Ortiz-Santana B."/>
            <person name="Ovrebo C."/>
            <person name="Racz N."/>
            <person name="Riley R."/>
            <person name="Savchenko A."/>
            <person name="Shiryaev A."/>
            <person name="Soop K."/>
            <person name="Spirin V."/>
            <person name="Szebenyi C."/>
            <person name="Tomsovsky M."/>
            <person name="Tulloss R.E."/>
            <person name="Uehling J."/>
            <person name="Grigoriev I.V."/>
            <person name="Vagvolgyi C."/>
            <person name="Papp T."/>
            <person name="Martin F.M."/>
            <person name="Miettinen O."/>
            <person name="Hibbett D.S."/>
            <person name="Nagy L.G."/>
        </authorList>
    </citation>
    <scope>NUCLEOTIDE SEQUENCE [LARGE SCALE GENOMIC DNA]</scope>
    <source>
        <strain evidence="2 3">FP101781</strain>
    </source>
</reference>
<organism evidence="2 3">
    <name type="scientific">Coprinellus micaceus</name>
    <name type="common">Glistening ink-cap mushroom</name>
    <name type="synonym">Coprinus micaceus</name>
    <dbReference type="NCBI Taxonomy" id="71717"/>
    <lineage>
        <taxon>Eukaryota</taxon>
        <taxon>Fungi</taxon>
        <taxon>Dikarya</taxon>
        <taxon>Basidiomycota</taxon>
        <taxon>Agaricomycotina</taxon>
        <taxon>Agaricomycetes</taxon>
        <taxon>Agaricomycetidae</taxon>
        <taxon>Agaricales</taxon>
        <taxon>Agaricineae</taxon>
        <taxon>Psathyrellaceae</taxon>
        <taxon>Coprinellus</taxon>
    </lineage>
</organism>
<dbReference type="Pfam" id="PF04199">
    <property type="entry name" value="Cyclase"/>
    <property type="match status" value="1"/>
</dbReference>
<gene>
    <name evidence="2" type="ORF">FA13DRAFT_1725762</name>
</gene>
<name>A0A4Y7TW03_COPMI</name>
<dbReference type="AlphaFoldDB" id="A0A4Y7TW03"/>